<dbReference type="Proteomes" id="UP000177372">
    <property type="component" value="Unassembled WGS sequence"/>
</dbReference>
<keyword evidence="1" id="KW-0812">Transmembrane</keyword>
<feature type="transmembrane region" description="Helical" evidence="1">
    <location>
        <begin position="62"/>
        <end position="84"/>
    </location>
</feature>
<organism evidence="2 3">
    <name type="scientific">Candidatus Kaiserbacteria bacterium RIFCSPLOWO2_01_FULL_54_13</name>
    <dbReference type="NCBI Taxonomy" id="1798512"/>
    <lineage>
        <taxon>Bacteria</taxon>
        <taxon>Candidatus Kaiseribacteriota</taxon>
    </lineage>
</organism>
<protein>
    <submittedName>
        <fullName evidence="2">Uncharacterized protein</fullName>
    </submittedName>
</protein>
<comment type="caution">
    <text evidence="2">The sequence shown here is derived from an EMBL/GenBank/DDBJ whole genome shotgun (WGS) entry which is preliminary data.</text>
</comment>
<dbReference type="EMBL" id="MFLZ01000005">
    <property type="protein sequence ID" value="OGG80563.1"/>
    <property type="molecule type" value="Genomic_DNA"/>
</dbReference>
<evidence type="ECO:0000313" key="2">
    <source>
        <dbReference type="EMBL" id="OGG80563.1"/>
    </source>
</evidence>
<accession>A0A1F6F3Z8</accession>
<keyword evidence="1" id="KW-1133">Transmembrane helix</keyword>
<dbReference type="STRING" id="1798512.A3A39_01620"/>
<proteinExistence type="predicted"/>
<evidence type="ECO:0000313" key="3">
    <source>
        <dbReference type="Proteomes" id="UP000177372"/>
    </source>
</evidence>
<gene>
    <name evidence="2" type="ORF">A3A39_01620</name>
</gene>
<dbReference type="Pfam" id="PF18895">
    <property type="entry name" value="T4SS_pilin"/>
    <property type="match status" value="1"/>
</dbReference>
<dbReference type="AlphaFoldDB" id="A0A1F6F3Z8"/>
<dbReference type="InterPro" id="IPR043993">
    <property type="entry name" value="T4SS_pilin"/>
</dbReference>
<reference evidence="2 3" key="1">
    <citation type="journal article" date="2016" name="Nat. Commun.">
        <title>Thousands of microbial genomes shed light on interconnected biogeochemical processes in an aquifer system.</title>
        <authorList>
            <person name="Anantharaman K."/>
            <person name="Brown C.T."/>
            <person name="Hug L.A."/>
            <person name="Sharon I."/>
            <person name="Castelle C.J."/>
            <person name="Probst A.J."/>
            <person name="Thomas B.C."/>
            <person name="Singh A."/>
            <person name="Wilkins M.J."/>
            <person name="Karaoz U."/>
            <person name="Brodie E.L."/>
            <person name="Williams K.H."/>
            <person name="Hubbard S.S."/>
            <person name="Banfield J.F."/>
        </authorList>
    </citation>
    <scope>NUCLEOTIDE SEQUENCE [LARGE SCALE GENOMIC DNA]</scope>
</reference>
<name>A0A1F6F3Z8_9BACT</name>
<evidence type="ECO:0000256" key="1">
    <source>
        <dbReference type="SAM" id="Phobius"/>
    </source>
</evidence>
<keyword evidence="1" id="KW-0472">Membrane</keyword>
<sequence>MFLSRAMRWLVTATTLVIVFPALAVAQIIPHIVPEKCRASAATTCGICDIAQLVQNVINAGIYIAIFLSAVLFAYAGWQYITAGGQEGKATEAKKIFWNVGIGLVLVLGAWLIVDLIMKMLVNQSALFGPWNEIC</sequence>
<feature type="transmembrane region" description="Helical" evidence="1">
    <location>
        <begin position="96"/>
        <end position="114"/>
    </location>
</feature>